<evidence type="ECO:0000313" key="2">
    <source>
        <dbReference type="Proteomes" id="UP000255335"/>
    </source>
</evidence>
<sequence length="134" mass="14701">MASDRRDKSIVAHLCNDFTNAVVCDSANGYKEFDTKIQTMTKKIQAGDVMNVKALRRAIFMARAGIGVNGKETFPLKPIKADVVSEGGLSIVHNSYIILLESHQANQLKMTKSGKICKFTQGKEAIKTAYSADF</sequence>
<proteinExistence type="predicted"/>
<name>A0A377JVA3_9HELI</name>
<dbReference type="EMBL" id="UGHZ01000002">
    <property type="protein sequence ID" value="STP13367.1"/>
    <property type="molecule type" value="Genomic_DNA"/>
</dbReference>
<dbReference type="Proteomes" id="UP000255335">
    <property type="component" value="Unassembled WGS sequence"/>
</dbReference>
<organism evidence="1 2">
    <name type="scientific">Helicobacter cinaedi</name>
    <dbReference type="NCBI Taxonomy" id="213"/>
    <lineage>
        <taxon>Bacteria</taxon>
        <taxon>Pseudomonadati</taxon>
        <taxon>Campylobacterota</taxon>
        <taxon>Epsilonproteobacteria</taxon>
        <taxon>Campylobacterales</taxon>
        <taxon>Helicobacteraceae</taxon>
        <taxon>Helicobacter</taxon>
    </lineage>
</organism>
<protein>
    <submittedName>
        <fullName evidence="1">Uncharacterized protein</fullName>
    </submittedName>
</protein>
<dbReference type="AlphaFoldDB" id="A0A377JVA3"/>
<evidence type="ECO:0000313" key="1">
    <source>
        <dbReference type="EMBL" id="STP13367.1"/>
    </source>
</evidence>
<gene>
    <name evidence="1" type="ORF">NCTC12221_01440</name>
</gene>
<accession>A0A377JVA3</accession>
<reference evidence="1 2" key="1">
    <citation type="submission" date="2018-06" db="EMBL/GenBank/DDBJ databases">
        <authorList>
            <consortium name="Pathogen Informatics"/>
            <person name="Doyle S."/>
        </authorList>
    </citation>
    <scope>NUCLEOTIDE SEQUENCE [LARGE SCALE GENOMIC DNA]</scope>
    <source>
        <strain evidence="1 2">NCTC12221</strain>
    </source>
</reference>
<dbReference type="RefSeq" id="WP_408938855.1">
    <property type="nucleotide sequence ID" value="NZ_UGHZ01000002.1"/>
</dbReference>